<keyword evidence="1" id="KW-0238">DNA-binding</keyword>
<feature type="domain" description="HTH merR-type" evidence="2">
    <location>
        <begin position="13"/>
        <end position="82"/>
    </location>
</feature>
<dbReference type="InterPro" id="IPR047057">
    <property type="entry name" value="MerR_fam"/>
</dbReference>
<dbReference type="Gene3D" id="3.40.50.280">
    <property type="entry name" value="Cobalamin-binding domain"/>
    <property type="match status" value="1"/>
</dbReference>
<dbReference type="Gene3D" id="1.10.1660.10">
    <property type="match status" value="1"/>
</dbReference>
<name>A0ABQ2KVZ1_9NOCA</name>
<sequence length="280" mass="28918">MPAGSTPVSDAAGYTVRAVADRLGIPTATLRSWNRRYAIGPAQDRPGRHRLYTEADIALLERMLMLIRDGASPAGAAAAARGPAVLAGNRAELLDAAFALDSSTSVGLVEAHVRAYGVVRTWDELCRPAFADIVARQGVGENCIDVEHLLSWSIAAVMQRVQTVPAAAERTVVLACTGGETHSLPLEVLRAALAEQGVGARMLGADVPTVALVGALARPAGPTSLLLWSQRESSALTSAVLAGLDAGARVFVGGPGWDAALLPPAVVRIASLAGAVEALR</sequence>
<dbReference type="PANTHER" id="PTHR30204:SF97">
    <property type="entry name" value="MERR FAMILY REGULATORY PROTEIN"/>
    <property type="match status" value="1"/>
</dbReference>
<dbReference type="Pfam" id="PF13411">
    <property type="entry name" value="MerR_1"/>
    <property type="match status" value="1"/>
</dbReference>
<dbReference type="Proteomes" id="UP000658127">
    <property type="component" value="Unassembled WGS sequence"/>
</dbReference>
<dbReference type="SMART" id="SM00422">
    <property type="entry name" value="HTH_MERR"/>
    <property type="match status" value="1"/>
</dbReference>
<evidence type="ECO:0000313" key="4">
    <source>
        <dbReference type="Proteomes" id="UP000658127"/>
    </source>
</evidence>
<dbReference type="EMBL" id="BMNE01000008">
    <property type="protein sequence ID" value="GGN94413.1"/>
    <property type="molecule type" value="Genomic_DNA"/>
</dbReference>
<organism evidence="3 4">
    <name type="scientific">Nocardia rhizosphaerihabitans</name>
    <dbReference type="NCBI Taxonomy" id="1691570"/>
    <lineage>
        <taxon>Bacteria</taxon>
        <taxon>Bacillati</taxon>
        <taxon>Actinomycetota</taxon>
        <taxon>Actinomycetes</taxon>
        <taxon>Mycobacteriales</taxon>
        <taxon>Nocardiaceae</taxon>
        <taxon>Nocardia</taxon>
    </lineage>
</organism>
<gene>
    <name evidence="3" type="ORF">GCM10011610_57370</name>
</gene>
<proteinExistence type="predicted"/>
<dbReference type="SUPFAM" id="SSF52242">
    <property type="entry name" value="Cobalamin (vitamin B12)-binding domain"/>
    <property type="match status" value="1"/>
</dbReference>
<dbReference type="InterPro" id="IPR009061">
    <property type="entry name" value="DNA-bd_dom_put_sf"/>
</dbReference>
<evidence type="ECO:0000256" key="1">
    <source>
        <dbReference type="ARBA" id="ARBA00023125"/>
    </source>
</evidence>
<keyword evidence="4" id="KW-1185">Reference proteome</keyword>
<dbReference type="InterPro" id="IPR036594">
    <property type="entry name" value="Meth_synthase_dom"/>
</dbReference>
<dbReference type="PROSITE" id="PS50937">
    <property type="entry name" value="HTH_MERR_2"/>
    <property type="match status" value="1"/>
</dbReference>
<dbReference type="InterPro" id="IPR036724">
    <property type="entry name" value="Cobalamin-bd_sf"/>
</dbReference>
<dbReference type="InterPro" id="IPR000551">
    <property type="entry name" value="MerR-type_HTH_dom"/>
</dbReference>
<protein>
    <submittedName>
        <fullName evidence="3">MerR family transcriptional regulator</fullName>
    </submittedName>
</protein>
<accession>A0ABQ2KVZ1</accession>
<evidence type="ECO:0000259" key="2">
    <source>
        <dbReference type="PROSITE" id="PS50937"/>
    </source>
</evidence>
<comment type="caution">
    <text evidence="3">The sequence shown here is derived from an EMBL/GenBank/DDBJ whole genome shotgun (WGS) entry which is preliminary data.</text>
</comment>
<dbReference type="SUPFAM" id="SSF46955">
    <property type="entry name" value="Putative DNA-binding domain"/>
    <property type="match status" value="1"/>
</dbReference>
<dbReference type="RefSeq" id="WP_189033602.1">
    <property type="nucleotide sequence ID" value="NZ_BMNE01000008.1"/>
</dbReference>
<evidence type="ECO:0000313" key="3">
    <source>
        <dbReference type="EMBL" id="GGN94413.1"/>
    </source>
</evidence>
<dbReference type="PANTHER" id="PTHR30204">
    <property type="entry name" value="REDOX-CYCLING DRUG-SENSING TRANSCRIPTIONAL ACTIVATOR SOXR"/>
    <property type="match status" value="1"/>
</dbReference>
<dbReference type="Gene3D" id="1.10.1240.10">
    <property type="entry name" value="Methionine synthase domain"/>
    <property type="match status" value="1"/>
</dbReference>
<reference evidence="4" key="1">
    <citation type="journal article" date="2019" name="Int. J. Syst. Evol. Microbiol.">
        <title>The Global Catalogue of Microorganisms (GCM) 10K type strain sequencing project: providing services to taxonomists for standard genome sequencing and annotation.</title>
        <authorList>
            <consortium name="The Broad Institute Genomics Platform"/>
            <consortium name="The Broad Institute Genome Sequencing Center for Infectious Disease"/>
            <person name="Wu L."/>
            <person name="Ma J."/>
        </authorList>
    </citation>
    <scope>NUCLEOTIDE SEQUENCE [LARGE SCALE GENOMIC DNA]</scope>
    <source>
        <strain evidence="4">CGMCC 4.7329</strain>
    </source>
</reference>